<dbReference type="EMBL" id="LKCN02000013">
    <property type="protein sequence ID" value="RCI10176.1"/>
    <property type="molecule type" value="Genomic_DNA"/>
</dbReference>
<keyword evidence="2" id="KW-1185">Reference proteome</keyword>
<organism evidence="1 2">
    <name type="scientific">Ophiocordyceps polyrhachis-furcata BCC 54312</name>
    <dbReference type="NCBI Taxonomy" id="1330021"/>
    <lineage>
        <taxon>Eukaryota</taxon>
        <taxon>Fungi</taxon>
        <taxon>Dikarya</taxon>
        <taxon>Ascomycota</taxon>
        <taxon>Pezizomycotina</taxon>
        <taxon>Sordariomycetes</taxon>
        <taxon>Hypocreomycetidae</taxon>
        <taxon>Hypocreales</taxon>
        <taxon>Ophiocordycipitaceae</taxon>
        <taxon>Ophiocordyceps</taxon>
    </lineage>
</organism>
<evidence type="ECO:0000313" key="1">
    <source>
        <dbReference type="EMBL" id="RCI10176.1"/>
    </source>
</evidence>
<gene>
    <name evidence="1" type="ORF">L249_8641</name>
</gene>
<reference evidence="1 2" key="1">
    <citation type="journal article" date="2015" name="BMC Genomics">
        <title>Insights from the genome of Ophiocordyceps polyrhachis-furcata to pathogenicity and host specificity in insect fungi.</title>
        <authorList>
            <person name="Wichadakul D."/>
            <person name="Kobmoo N."/>
            <person name="Ingsriswang S."/>
            <person name="Tangphatsornruang S."/>
            <person name="Chantasingh D."/>
            <person name="Luangsa-ard J.J."/>
            <person name="Eurwilaichitr L."/>
        </authorList>
    </citation>
    <scope>NUCLEOTIDE SEQUENCE [LARGE SCALE GENOMIC DNA]</scope>
    <source>
        <strain evidence="1 2">BCC 54312</strain>
    </source>
</reference>
<dbReference type="OrthoDB" id="4928176at2759"/>
<sequence>MYKYWRLLLVIHSSSSSSSSSSSINQSSLCLLSHLIFLPSLSIMLNKLFAVSAVAASLQGVSAFTRTTGQIANRIGQSWVAGDACHPHGTWTIPSSDTIPPCLSEQLIAWQCHELYLGINQTSYTNCMSKGSWLQDGNGCIDCKHQQGVFDAPRANWWKGLQREALELMKKAPLIGSTWDLIQILMRQTPAPPEPASRPEYKKTLNVEDYYQNKPSVQGIGQVDDQTKTNPEVPIPRTQVRKRGEAAAAVDDGSYEDTVKVKCEDGSTVLFKEKLSAGGNIINIGPLA</sequence>
<accession>A0A367L6W9</accession>
<protein>
    <submittedName>
        <fullName evidence="1">Uncharacterized protein</fullName>
    </submittedName>
</protein>
<evidence type="ECO:0000313" key="2">
    <source>
        <dbReference type="Proteomes" id="UP000253664"/>
    </source>
</evidence>
<name>A0A367L6W9_9HYPO</name>
<dbReference type="Proteomes" id="UP000253664">
    <property type="component" value="Unassembled WGS sequence"/>
</dbReference>
<proteinExistence type="predicted"/>
<comment type="caution">
    <text evidence="1">The sequence shown here is derived from an EMBL/GenBank/DDBJ whole genome shotgun (WGS) entry which is preliminary data.</text>
</comment>
<dbReference type="AlphaFoldDB" id="A0A367L6W9"/>